<dbReference type="AlphaFoldDB" id="A0AA38LAF0"/>
<gene>
    <name evidence="4" type="ORF">KI387_019593</name>
</gene>
<dbReference type="EMBL" id="JAHRHJ020000004">
    <property type="protein sequence ID" value="KAH9317824.1"/>
    <property type="molecule type" value="Genomic_DNA"/>
</dbReference>
<evidence type="ECO:0000256" key="2">
    <source>
        <dbReference type="PIRSR" id="PIRSR613078-1"/>
    </source>
</evidence>
<dbReference type="InterPro" id="IPR050275">
    <property type="entry name" value="PGM_Phosphatase"/>
</dbReference>
<dbReference type="PANTHER" id="PTHR48100:SF44">
    <property type="entry name" value="PHOSPHATASE C1620.13-RELATED"/>
    <property type="match status" value="1"/>
</dbReference>
<protein>
    <recommendedName>
        <fullName evidence="6">Phosphoglycerate mutase</fullName>
    </recommendedName>
</protein>
<dbReference type="Gene3D" id="3.40.50.1240">
    <property type="entry name" value="Phosphoglycerate mutase-like"/>
    <property type="match status" value="1"/>
</dbReference>
<evidence type="ECO:0008006" key="6">
    <source>
        <dbReference type="Google" id="ProtNLM"/>
    </source>
</evidence>
<evidence type="ECO:0000313" key="5">
    <source>
        <dbReference type="Proteomes" id="UP000824469"/>
    </source>
</evidence>
<comment type="caution">
    <text evidence="4">The sequence shown here is derived from an EMBL/GenBank/DDBJ whole genome shotgun (WGS) entry which is preliminary data.</text>
</comment>
<dbReference type="InterPro" id="IPR029033">
    <property type="entry name" value="His_PPase_superfam"/>
</dbReference>
<dbReference type="OMA" id="RNASKWD"/>
<dbReference type="PROSITE" id="PS00175">
    <property type="entry name" value="PG_MUTASE"/>
    <property type="match status" value="1"/>
</dbReference>
<dbReference type="GO" id="GO:0016791">
    <property type="term" value="F:phosphatase activity"/>
    <property type="evidence" value="ECO:0007669"/>
    <property type="project" value="TreeGrafter"/>
</dbReference>
<evidence type="ECO:0000256" key="3">
    <source>
        <dbReference type="PIRSR" id="PIRSR613078-2"/>
    </source>
</evidence>
<feature type="active site" description="Proton donor/acceptor" evidence="2">
    <location>
        <position position="144"/>
    </location>
</feature>
<dbReference type="InterPro" id="IPR001345">
    <property type="entry name" value="PG/BPGM_mutase_AS"/>
</dbReference>
<proteinExistence type="inferred from homology"/>
<dbReference type="Pfam" id="PF00300">
    <property type="entry name" value="His_Phos_1"/>
    <property type="match status" value="1"/>
</dbReference>
<organism evidence="4 5">
    <name type="scientific">Taxus chinensis</name>
    <name type="common">Chinese yew</name>
    <name type="synonym">Taxus wallichiana var. chinensis</name>
    <dbReference type="NCBI Taxonomy" id="29808"/>
    <lineage>
        <taxon>Eukaryota</taxon>
        <taxon>Viridiplantae</taxon>
        <taxon>Streptophyta</taxon>
        <taxon>Embryophyta</taxon>
        <taxon>Tracheophyta</taxon>
        <taxon>Spermatophyta</taxon>
        <taxon>Pinopsida</taxon>
        <taxon>Pinidae</taxon>
        <taxon>Conifers II</taxon>
        <taxon>Cupressales</taxon>
        <taxon>Taxaceae</taxon>
        <taxon>Taxus</taxon>
    </lineage>
</organism>
<keyword evidence="5" id="KW-1185">Reference proteome</keyword>
<feature type="binding site" evidence="3">
    <location>
        <position position="120"/>
    </location>
    <ligand>
        <name>substrate</name>
    </ligand>
</feature>
<name>A0AA38LAF0_TAXCH</name>
<dbReference type="SUPFAM" id="SSF53254">
    <property type="entry name" value="Phosphoglycerate mutase-like"/>
    <property type="match status" value="1"/>
</dbReference>
<dbReference type="PANTHER" id="PTHR48100">
    <property type="entry name" value="BROAD-SPECIFICITY PHOSPHATASE YOR283W-RELATED"/>
    <property type="match status" value="1"/>
</dbReference>
<dbReference type="SMART" id="SM00855">
    <property type="entry name" value="PGAM"/>
    <property type="match status" value="1"/>
</dbReference>
<sequence length="277" mass="30691">EGMLKLCVNWRGKQHDIFFSGLALNKRQFLYHHHSTISIRGENRMDCNCPDENALMSEQSVITDVILVRHGETTWNYGGIYQGQSESDLNDLGWRQAKAVAERLAKDSKISALYSSDLKRAFDTATTIGEKCGLQVIQNSAWRERHLGKLQGLSRSEAHLLEPAAFQAIASHRDNQPIPGGGESLNQLYDRTTSALEEIANNHKGERVVVVTHGGVLRTLWTYAGGESTPGRVLNASINVFRKHENGNWFVHSWGDTTHLNGVGVLRSGFGGDRVSG</sequence>
<comment type="similarity">
    <text evidence="1">Belongs to the phosphoglycerate mutase family.</text>
</comment>
<feature type="active site" description="Tele-phosphohistidine intermediate" evidence="2">
    <location>
        <position position="70"/>
    </location>
</feature>
<dbReference type="Proteomes" id="UP000824469">
    <property type="component" value="Unassembled WGS sequence"/>
</dbReference>
<feature type="binding site" evidence="3">
    <location>
        <begin position="69"/>
        <end position="76"/>
    </location>
    <ligand>
        <name>substrate</name>
    </ligand>
</feature>
<feature type="non-terminal residue" evidence="4">
    <location>
        <position position="1"/>
    </location>
</feature>
<reference evidence="4 5" key="1">
    <citation type="journal article" date="2021" name="Nat. Plants">
        <title>The Taxus genome provides insights into paclitaxel biosynthesis.</title>
        <authorList>
            <person name="Xiong X."/>
            <person name="Gou J."/>
            <person name="Liao Q."/>
            <person name="Li Y."/>
            <person name="Zhou Q."/>
            <person name="Bi G."/>
            <person name="Li C."/>
            <person name="Du R."/>
            <person name="Wang X."/>
            <person name="Sun T."/>
            <person name="Guo L."/>
            <person name="Liang H."/>
            <person name="Lu P."/>
            <person name="Wu Y."/>
            <person name="Zhang Z."/>
            <person name="Ro D.K."/>
            <person name="Shang Y."/>
            <person name="Huang S."/>
            <person name="Yan J."/>
        </authorList>
    </citation>
    <scope>NUCLEOTIDE SEQUENCE [LARGE SCALE GENOMIC DNA]</scope>
    <source>
        <strain evidence="4">Ta-2019</strain>
    </source>
</reference>
<dbReference type="InterPro" id="IPR013078">
    <property type="entry name" value="His_Pase_superF_clade-1"/>
</dbReference>
<dbReference type="GO" id="GO:0005829">
    <property type="term" value="C:cytosol"/>
    <property type="evidence" value="ECO:0007669"/>
    <property type="project" value="TreeGrafter"/>
</dbReference>
<evidence type="ECO:0000313" key="4">
    <source>
        <dbReference type="EMBL" id="KAH9317824.1"/>
    </source>
</evidence>
<accession>A0AA38LAF0</accession>
<evidence type="ECO:0000256" key="1">
    <source>
        <dbReference type="ARBA" id="ARBA00038362"/>
    </source>
</evidence>
<dbReference type="CDD" id="cd07067">
    <property type="entry name" value="HP_PGM_like"/>
    <property type="match status" value="1"/>
</dbReference>